<evidence type="ECO:0000313" key="5">
    <source>
        <dbReference type="Proteomes" id="UP000799424"/>
    </source>
</evidence>
<keyword evidence="5" id="KW-1185">Reference proteome</keyword>
<dbReference type="GO" id="GO:0006397">
    <property type="term" value="P:mRNA processing"/>
    <property type="evidence" value="ECO:0007669"/>
    <property type="project" value="InterPro"/>
</dbReference>
<organism evidence="4 5">
    <name type="scientific">Ophiobolus disseminans</name>
    <dbReference type="NCBI Taxonomy" id="1469910"/>
    <lineage>
        <taxon>Eukaryota</taxon>
        <taxon>Fungi</taxon>
        <taxon>Dikarya</taxon>
        <taxon>Ascomycota</taxon>
        <taxon>Pezizomycotina</taxon>
        <taxon>Dothideomycetes</taxon>
        <taxon>Pleosporomycetidae</taxon>
        <taxon>Pleosporales</taxon>
        <taxon>Pleosporineae</taxon>
        <taxon>Phaeosphaeriaceae</taxon>
        <taxon>Ophiobolus</taxon>
    </lineage>
</organism>
<dbReference type="PROSITE" id="PS50102">
    <property type="entry name" value="RRM"/>
    <property type="match status" value="1"/>
</dbReference>
<keyword evidence="1" id="KW-0694">RNA-binding</keyword>
<dbReference type="SUPFAM" id="SSF54928">
    <property type="entry name" value="RNA-binding domain, RBD"/>
    <property type="match status" value="1"/>
</dbReference>
<name>A0A6A6ZY63_9PLEO</name>
<dbReference type="InterPro" id="IPR006509">
    <property type="entry name" value="RBM39_SF"/>
</dbReference>
<dbReference type="InterPro" id="IPR012677">
    <property type="entry name" value="Nucleotide-bd_a/b_plait_sf"/>
</dbReference>
<evidence type="ECO:0000256" key="2">
    <source>
        <dbReference type="SAM" id="MobiDB-lite"/>
    </source>
</evidence>
<evidence type="ECO:0000259" key="3">
    <source>
        <dbReference type="PROSITE" id="PS50102"/>
    </source>
</evidence>
<protein>
    <recommendedName>
        <fullName evidence="3">RRM domain-containing protein</fullName>
    </recommendedName>
</protein>
<dbReference type="GO" id="GO:0005634">
    <property type="term" value="C:nucleus"/>
    <property type="evidence" value="ECO:0007669"/>
    <property type="project" value="InterPro"/>
</dbReference>
<evidence type="ECO:0000256" key="1">
    <source>
        <dbReference type="PROSITE-ProRule" id="PRU00176"/>
    </source>
</evidence>
<accession>A0A6A6ZY63</accession>
<evidence type="ECO:0000313" key="4">
    <source>
        <dbReference type="EMBL" id="KAF2825347.1"/>
    </source>
</evidence>
<dbReference type="GO" id="GO:0003723">
    <property type="term" value="F:RNA binding"/>
    <property type="evidence" value="ECO:0007669"/>
    <property type="project" value="UniProtKB-UniRule"/>
</dbReference>
<dbReference type="EMBL" id="MU006228">
    <property type="protein sequence ID" value="KAF2825347.1"/>
    <property type="molecule type" value="Genomic_DNA"/>
</dbReference>
<dbReference type="Proteomes" id="UP000799424">
    <property type="component" value="Unassembled WGS sequence"/>
</dbReference>
<dbReference type="OrthoDB" id="5411533at2759"/>
<dbReference type="AlphaFoldDB" id="A0A6A6ZY63"/>
<feature type="region of interest" description="Disordered" evidence="2">
    <location>
        <begin position="55"/>
        <end position="78"/>
    </location>
</feature>
<dbReference type="PANTHER" id="PTHR48036">
    <property type="entry name" value="SPLICING FACTOR (PAD-1), PUTATIVE (AFU_ORTHOLOGUE AFUA_1G15810)-RELATED"/>
    <property type="match status" value="1"/>
</dbReference>
<feature type="domain" description="RRM" evidence="3">
    <location>
        <begin position="75"/>
        <end position="134"/>
    </location>
</feature>
<proteinExistence type="predicted"/>
<reference evidence="4" key="1">
    <citation type="journal article" date="2020" name="Stud. Mycol.">
        <title>101 Dothideomycetes genomes: a test case for predicting lifestyles and emergence of pathogens.</title>
        <authorList>
            <person name="Haridas S."/>
            <person name="Albert R."/>
            <person name="Binder M."/>
            <person name="Bloem J."/>
            <person name="Labutti K."/>
            <person name="Salamov A."/>
            <person name="Andreopoulos B."/>
            <person name="Baker S."/>
            <person name="Barry K."/>
            <person name="Bills G."/>
            <person name="Bluhm B."/>
            <person name="Cannon C."/>
            <person name="Castanera R."/>
            <person name="Culley D."/>
            <person name="Daum C."/>
            <person name="Ezra D."/>
            <person name="Gonzalez J."/>
            <person name="Henrissat B."/>
            <person name="Kuo A."/>
            <person name="Liang C."/>
            <person name="Lipzen A."/>
            <person name="Lutzoni F."/>
            <person name="Magnuson J."/>
            <person name="Mondo S."/>
            <person name="Nolan M."/>
            <person name="Ohm R."/>
            <person name="Pangilinan J."/>
            <person name="Park H.-J."/>
            <person name="Ramirez L."/>
            <person name="Alfaro M."/>
            <person name="Sun H."/>
            <person name="Tritt A."/>
            <person name="Yoshinaga Y."/>
            <person name="Zwiers L.-H."/>
            <person name="Turgeon B."/>
            <person name="Goodwin S."/>
            <person name="Spatafora J."/>
            <person name="Crous P."/>
            <person name="Grigoriev I."/>
        </authorList>
    </citation>
    <scope>NUCLEOTIDE SEQUENCE</scope>
    <source>
        <strain evidence="4">CBS 113818</strain>
    </source>
</reference>
<dbReference type="Gene3D" id="3.30.70.330">
    <property type="match status" value="1"/>
</dbReference>
<gene>
    <name evidence="4" type="ORF">CC86DRAFT_407560</name>
</gene>
<feature type="compositionally biased region" description="Polar residues" evidence="2">
    <location>
        <begin position="61"/>
        <end position="72"/>
    </location>
</feature>
<dbReference type="InterPro" id="IPR035979">
    <property type="entry name" value="RBD_domain_sf"/>
</dbReference>
<dbReference type="Pfam" id="PF00076">
    <property type="entry name" value="RRM_1"/>
    <property type="match status" value="1"/>
</dbReference>
<dbReference type="InterPro" id="IPR000504">
    <property type="entry name" value="RRM_dom"/>
</dbReference>
<sequence length="146" mass="16206">MKNLSDPPPVAWNTFGRHWDMTSSFWVAPSSIQKKEEVTPSPDSVMSDVALTVGARKNDETSCSSSPASTPRGSERYGELEQVILQRDEVNPGRSKGYGFIQFFRDRIHAKEALSEMNGFELAGRQIRVGLGNDKFNTMAHLDSPS</sequence>